<dbReference type="InterPro" id="IPR002938">
    <property type="entry name" value="FAD-bd"/>
</dbReference>
<feature type="domain" description="FAD-binding" evidence="6">
    <location>
        <begin position="25"/>
        <end position="191"/>
    </location>
</feature>
<dbReference type="Pfam" id="PF01494">
    <property type="entry name" value="FAD_binding_3"/>
    <property type="match status" value="1"/>
</dbReference>
<dbReference type="PANTHER" id="PTHR13789:SF261">
    <property type="entry name" value="HYDROXYLASE, PUTATIVE (AFU_ORTHOLOGUE AFUA_7G00590)-RELATED"/>
    <property type="match status" value="1"/>
</dbReference>
<gene>
    <name evidence="7" type="primary">OpS4_4</name>
    <name evidence="7" type="ORF">LSUB1_G001891</name>
</gene>
<dbReference type="SUPFAM" id="SSF54373">
    <property type="entry name" value="FAD-linked reductases, C-terminal domain"/>
    <property type="match status" value="1"/>
</dbReference>
<protein>
    <submittedName>
        <fullName evidence="7">FAD-dependent monooxygenase</fullName>
    </submittedName>
</protein>
<dbReference type="GO" id="GO:0071949">
    <property type="term" value="F:FAD binding"/>
    <property type="evidence" value="ECO:0007669"/>
    <property type="project" value="InterPro"/>
</dbReference>
<dbReference type="AlphaFoldDB" id="A0A8H8UBY8"/>
<accession>A0A8H8UBY8</accession>
<evidence type="ECO:0000256" key="2">
    <source>
        <dbReference type="ARBA" id="ARBA00022630"/>
    </source>
</evidence>
<dbReference type="Proteomes" id="UP000462212">
    <property type="component" value="Unassembled WGS sequence"/>
</dbReference>
<evidence type="ECO:0000256" key="4">
    <source>
        <dbReference type="ARBA" id="ARBA00023002"/>
    </source>
</evidence>
<dbReference type="PRINTS" id="PR00420">
    <property type="entry name" value="RNGMNOXGNASE"/>
</dbReference>
<evidence type="ECO:0000256" key="5">
    <source>
        <dbReference type="ARBA" id="ARBA00023033"/>
    </source>
</evidence>
<sequence length="311" mass="33915">MNTAQVNGNGISNGGNGHTREHGLKILIIGAGIGGLTAAIALRQQGHEVHSQFGSEVGAAIHLAPNANGILRRLGIYAEEFGANPMRIITEYTSESIVKKSLNLVEPNKLWQHPWLLGHRVALSRHLRDAATTPNGKGVPAQLRKACRVVDVDAITSAVILENGEAIKGDLVIGADGVHSISRKAIFKDRFQPYGSGKSAFRFLITRKSAQDDPLTSKFAQKDGELLIWYASDRRIVVYPTTNNELLNFVCIHPDSESSAGSDTWNNRGNHEKMLEVYKEFDPAVLALLRKADAETLKSGNCLRWISSQHG</sequence>
<evidence type="ECO:0000313" key="8">
    <source>
        <dbReference type="Proteomes" id="UP000462212"/>
    </source>
</evidence>
<reference evidence="7 8" key="1">
    <citation type="submission" date="2018-05" db="EMBL/GenBank/DDBJ databases">
        <title>Genome sequencing and assembly of the regulated plant pathogen Lachnellula willkommii and related sister species for the development of diagnostic species identification markers.</title>
        <authorList>
            <person name="Giroux E."/>
            <person name="Bilodeau G."/>
        </authorList>
    </citation>
    <scope>NUCLEOTIDE SEQUENCE [LARGE SCALE GENOMIC DNA]</scope>
    <source>
        <strain evidence="7 8">CBS 197.66</strain>
    </source>
</reference>
<dbReference type="EMBL" id="QGMJ01000245">
    <property type="protein sequence ID" value="TVY39112.1"/>
    <property type="molecule type" value="Genomic_DNA"/>
</dbReference>
<dbReference type="SUPFAM" id="SSF51905">
    <property type="entry name" value="FAD/NAD(P)-binding domain"/>
    <property type="match status" value="1"/>
</dbReference>
<evidence type="ECO:0000259" key="6">
    <source>
        <dbReference type="Pfam" id="PF01494"/>
    </source>
</evidence>
<keyword evidence="4" id="KW-0560">Oxidoreductase</keyword>
<dbReference type="PANTHER" id="PTHR13789">
    <property type="entry name" value="MONOOXYGENASE"/>
    <property type="match status" value="1"/>
</dbReference>
<keyword evidence="2" id="KW-0285">Flavoprotein</keyword>
<evidence type="ECO:0000256" key="3">
    <source>
        <dbReference type="ARBA" id="ARBA00022827"/>
    </source>
</evidence>
<keyword evidence="5 7" id="KW-0503">Monooxygenase</keyword>
<comment type="caution">
    <text evidence="7">The sequence shown here is derived from an EMBL/GenBank/DDBJ whole genome shotgun (WGS) entry which is preliminary data.</text>
</comment>
<organism evidence="7 8">
    <name type="scientific">Lachnellula subtilissima</name>
    <dbReference type="NCBI Taxonomy" id="602034"/>
    <lineage>
        <taxon>Eukaryota</taxon>
        <taxon>Fungi</taxon>
        <taxon>Dikarya</taxon>
        <taxon>Ascomycota</taxon>
        <taxon>Pezizomycotina</taxon>
        <taxon>Leotiomycetes</taxon>
        <taxon>Helotiales</taxon>
        <taxon>Lachnaceae</taxon>
        <taxon>Lachnellula</taxon>
    </lineage>
</organism>
<proteinExistence type="inferred from homology"/>
<keyword evidence="8" id="KW-1185">Reference proteome</keyword>
<dbReference type="OrthoDB" id="1047367at2759"/>
<dbReference type="InterPro" id="IPR036188">
    <property type="entry name" value="FAD/NAD-bd_sf"/>
</dbReference>
<keyword evidence="3" id="KW-0274">FAD</keyword>
<dbReference type="InterPro" id="IPR050493">
    <property type="entry name" value="FAD-dep_Monooxygenase_BioMet"/>
</dbReference>
<dbReference type="Gene3D" id="3.50.50.60">
    <property type="entry name" value="FAD/NAD(P)-binding domain"/>
    <property type="match status" value="1"/>
</dbReference>
<evidence type="ECO:0000313" key="7">
    <source>
        <dbReference type="EMBL" id="TVY39112.1"/>
    </source>
</evidence>
<comment type="similarity">
    <text evidence="1">Belongs to the paxM FAD-dependent monooxygenase family.</text>
</comment>
<evidence type="ECO:0000256" key="1">
    <source>
        <dbReference type="ARBA" id="ARBA00007992"/>
    </source>
</evidence>
<dbReference type="GO" id="GO:0004497">
    <property type="term" value="F:monooxygenase activity"/>
    <property type="evidence" value="ECO:0007669"/>
    <property type="project" value="UniProtKB-KW"/>
</dbReference>
<name>A0A8H8UBY8_9HELO</name>